<name>A0A166D224_9EURY</name>
<dbReference type="AlphaFoldDB" id="A0A166D224"/>
<comment type="caution">
    <text evidence="2">The sequence shown here is derived from an EMBL/GenBank/DDBJ whole genome shotgun (WGS) entry which is preliminary data.</text>
</comment>
<keyword evidence="2" id="KW-0808">Transferase</keyword>
<reference evidence="2 3" key="1">
    <citation type="submission" date="2016-04" db="EMBL/GenBank/DDBJ databases">
        <title>Genome sequence of Methanobrevibacter filiformis DSM 11501.</title>
        <authorList>
            <person name="Poehlein A."/>
            <person name="Seedorf H."/>
            <person name="Daniel R."/>
        </authorList>
    </citation>
    <scope>NUCLEOTIDE SEQUENCE [LARGE SCALE GENOMIC DNA]</scope>
    <source>
        <strain evidence="2 3">DSM 11501</strain>
    </source>
</reference>
<dbReference type="InterPro" id="IPR009057">
    <property type="entry name" value="Homeodomain-like_sf"/>
</dbReference>
<feature type="domain" description="Resolvase HTH" evidence="1">
    <location>
        <begin position="66"/>
        <end position="104"/>
    </location>
</feature>
<accession>A0A166D224</accession>
<dbReference type="GO" id="GO:0000150">
    <property type="term" value="F:DNA strand exchange activity"/>
    <property type="evidence" value="ECO:0007669"/>
    <property type="project" value="InterPro"/>
</dbReference>
<protein>
    <submittedName>
        <fullName evidence="2">Orotate phosphoribosyltransferase-like protein</fullName>
    </submittedName>
</protein>
<dbReference type="RefSeq" id="WP_066971620.1">
    <property type="nucleotide sequence ID" value="NZ_LWMT01000108.1"/>
</dbReference>
<evidence type="ECO:0000259" key="1">
    <source>
        <dbReference type="Pfam" id="PF02796"/>
    </source>
</evidence>
<evidence type="ECO:0000313" key="3">
    <source>
        <dbReference type="Proteomes" id="UP000077066"/>
    </source>
</evidence>
<dbReference type="GO" id="GO:0016757">
    <property type="term" value="F:glycosyltransferase activity"/>
    <property type="evidence" value="ECO:0007669"/>
    <property type="project" value="UniProtKB-KW"/>
</dbReference>
<dbReference type="STRING" id="55758.MBFIL_07240"/>
<keyword evidence="3" id="KW-1185">Reference proteome</keyword>
<dbReference type="Gene3D" id="1.10.10.60">
    <property type="entry name" value="Homeodomain-like"/>
    <property type="match status" value="1"/>
</dbReference>
<dbReference type="InterPro" id="IPR006120">
    <property type="entry name" value="Resolvase_HTH_dom"/>
</dbReference>
<dbReference type="SUPFAM" id="SSF46689">
    <property type="entry name" value="Homeodomain-like"/>
    <property type="match status" value="1"/>
</dbReference>
<organism evidence="2 3">
    <name type="scientific">Methanobrevibacter filiformis</name>
    <dbReference type="NCBI Taxonomy" id="55758"/>
    <lineage>
        <taxon>Archaea</taxon>
        <taxon>Methanobacteriati</taxon>
        <taxon>Methanobacteriota</taxon>
        <taxon>Methanomada group</taxon>
        <taxon>Methanobacteria</taxon>
        <taxon>Methanobacteriales</taxon>
        <taxon>Methanobacteriaceae</taxon>
        <taxon>Methanobrevibacter</taxon>
    </lineage>
</organism>
<dbReference type="Pfam" id="PF02796">
    <property type="entry name" value="HTH_7"/>
    <property type="match status" value="1"/>
</dbReference>
<dbReference type="OrthoDB" id="85471at2157"/>
<dbReference type="GO" id="GO:0003677">
    <property type="term" value="F:DNA binding"/>
    <property type="evidence" value="ECO:0007669"/>
    <property type="project" value="InterPro"/>
</dbReference>
<sequence length="164" mass="19067">MTYDDSLTKIHITQPLTSKTIVELMEDYPNLEKITCSKSLYDRISKKYISALKELEIIVEISYEWGRKPIYGDEIGNKVIELVNNGVSPEKIANTLNISLKTVYYLNNKFSNHDIKLKRGRKIKYDSVIRNKIKNLHDKGVKPKEIAQLENIPLRSVYYIINSF</sequence>
<dbReference type="PATRIC" id="fig|55758.3.peg.808"/>
<dbReference type="EMBL" id="LWMT01000108">
    <property type="protein sequence ID" value="KZX15123.1"/>
    <property type="molecule type" value="Genomic_DNA"/>
</dbReference>
<proteinExistence type="predicted"/>
<evidence type="ECO:0000313" key="2">
    <source>
        <dbReference type="EMBL" id="KZX15123.1"/>
    </source>
</evidence>
<keyword evidence="2" id="KW-0328">Glycosyltransferase</keyword>
<dbReference type="Proteomes" id="UP000077066">
    <property type="component" value="Unassembled WGS sequence"/>
</dbReference>
<gene>
    <name evidence="2" type="ORF">MBFIL_07240</name>
</gene>